<dbReference type="PIRSF" id="PIRSF016557">
    <property type="entry name" value="Caps_synth_CpsB"/>
    <property type="match status" value="1"/>
</dbReference>
<dbReference type="PANTHER" id="PTHR39181:SF1">
    <property type="entry name" value="TYROSINE-PROTEIN PHOSPHATASE YWQE"/>
    <property type="match status" value="1"/>
</dbReference>
<evidence type="ECO:0000313" key="6">
    <source>
        <dbReference type="EMBL" id="KIL35372.1"/>
    </source>
</evidence>
<dbReference type="Proteomes" id="UP000054526">
    <property type="component" value="Unassembled WGS sequence"/>
</dbReference>
<accession>A0ABR5A2T3</accession>
<keyword evidence="2 5" id="KW-0378">Hydrolase</keyword>
<evidence type="ECO:0000256" key="1">
    <source>
        <dbReference type="ARBA" id="ARBA00005750"/>
    </source>
</evidence>
<dbReference type="InterPro" id="IPR016195">
    <property type="entry name" value="Pol/histidinol_Pase-like"/>
</dbReference>
<proteinExistence type="inferred from homology"/>
<evidence type="ECO:0000256" key="2">
    <source>
        <dbReference type="ARBA" id="ARBA00022801"/>
    </source>
</evidence>
<evidence type="ECO:0000256" key="4">
    <source>
        <dbReference type="ARBA" id="ARBA00051722"/>
    </source>
</evidence>
<gene>
    <name evidence="6" type="ORF">SD71_13705</name>
</gene>
<dbReference type="EMBL" id="JXAL01000022">
    <property type="protein sequence ID" value="KIL35372.1"/>
    <property type="molecule type" value="Genomic_DNA"/>
</dbReference>
<dbReference type="EC" id="3.1.3.48" evidence="5"/>
<protein>
    <recommendedName>
        <fullName evidence="5">Tyrosine-protein phosphatase</fullName>
        <ecNumber evidence="5">3.1.3.48</ecNumber>
    </recommendedName>
</protein>
<dbReference type="SUPFAM" id="SSF89550">
    <property type="entry name" value="PHP domain-like"/>
    <property type="match status" value="1"/>
</dbReference>
<dbReference type="PANTHER" id="PTHR39181">
    <property type="entry name" value="TYROSINE-PROTEIN PHOSPHATASE YWQE"/>
    <property type="match status" value="1"/>
</dbReference>
<dbReference type="Gene3D" id="3.20.20.140">
    <property type="entry name" value="Metal-dependent hydrolases"/>
    <property type="match status" value="1"/>
</dbReference>
<organism evidence="6 7">
    <name type="scientific">Cohnella kolymensis</name>
    <dbReference type="NCBI Taxonomy" id="1590652"/>
    <lineage>
        <taxon>Bacteria</taxon>
        <taxon>Bacillati</taxon>
        <taxon>Bacillota</taxon>
        <taxon>Bacilli</taxon>
        <taxon>Bacillales</taxon>
        <taxon>Paenibacillaceae</taxon>
        <taxon>Cohnella</taxon>
    </lineage>
</organism>
<name>A0ABR5A2T3_9BACL</name>
<evidence type="ECO:0000313" key="7">
    <source>
        <dbReference type="Proteomes" id="UP000054526"/>
    </source>
</evidence>
<comment type="caution">
    <text evidence="6">The sequence shown here is derived from an EMBL/GenBank/DDBJ whole genome shotgun (WGS) entry which is preliminary data.</text>
</comment>
<dbReference type="InterPro" id="IPR016667">
    <property type="entry name" value="Caps_polysacc_synth_CpsB/CapC"/>
</dbReference>
<evidence type="ECO:0000256" key="5">
    <source>
        <dbReference type="PIRNR" id="PIRNR016557"/>
    </source>
</evidence>
<dbReference type="RefSeq" id="WP_041064158.1">
    <property type="nucleotide sequence ID" value="NZ_JXAL01000022.1"/>
</dbReference>
<comment type="similarity">
    <text evidence="1 5">Belongs to the metallo-dependent hydrolases superfamily. CpsB/CapC family.</text>
</comment>
<keyword evidence="7" id="KW-1185">Reference proteome</keyword>
<dbReference type="Pfam" id="PF19567">
    <property type="entry name" value="CpsB_CapC"/>
    <property type="match status" value="1"/>
</dbReference>
<reference evidence="6 7" key="1">
    <citation type="submission" date="2014-12" db="EMBL/GenBank/DDBJ databases">
        <title>Draft genome sequence of Cohnella kolymensis strain B-2846.</title>
        <authorList>
            <person name="Karlyshev A.V."/>
            <person name="Kudryashova E.B."/>
        </authorList>
    </citation>
    <scope>NUCLEOTIDE SEQUENCE [LARGE SCALE GENOMIC DNA]</scope>
    <source>
        <strain evidence="6 7">VKM B-2846</strain>
    </source>
</reference>
<sequence length="259" mass="28908">MIDIHTHILPGLDDGADSTQDAVQMARAAWDEGITTIIATPHHANGAYMNPADKVITQVELLNERLLAEGIPIKVLPGQEIRVHNDLLDAWSRRELLTLASTDYMLIELPGHSIPKSITSLIHELAVVGIQPIIAHPERNIEIINNPNILAELIEAGAWTQVTTHSLLGGFGARVQKTAWSLCKKGLIHLVSSDAHHVSRRGFRLKEAYERISTEIGTEWAEYFEMNASRLIDNKSFSSPPKQPNKSKILRKITRFFQK</sequence>
<evidence type="ECO:0000256" key="3">
    <source>
        <dbReference type="ARBA" id="ARBA00022912"/>
    </source>
</evidence>
<keyword evidence="3 5" id="KW-0904">Protein phosphatase</keyword>
<comment type="catalytic activity">
    <reaction evidence="4 5">
        <text>O-phospho-L-tyrosyl-[protein] + H2O = L-tyrosyl-[protein] + phosphate</text>
        <dbReference type="Rhea" id="RHEA:10684"/>
        <dbReference type="Rhea" id="RHEA-COMP:10136"/>
        <dbReference type="Rhea" id="RHEA-COMP:20101"/>
        <dbReference type="ChEBI" id="CHEBI:15377"/>
        <dbReference type="ChEBI" id="CHEBI:43474"/>
        <dbReference type="ChEBI" id="CHEBI:46858"/>
        <dbReference type="ChEBI" id="CHEBI:61978"/>
        <dbReference type="EC" id="3.1.3.48"/>
    </reaction>
</comment>